<reference evidence="1" key="1">
    <citation type="submission" date="2014-05" db="EMBL/GenBank/DDBJ databases">
        <authorList>
            <person name="Chronopoulou M."/>
        </authorList>
    </citation>
    <scope>NUCLEOTIDE SEQUENCE</scope>
    <source>
        <tissue evidence="1">Whole organism</tissue>
    </source>
</reference>
<evidence type="ECO:0000313" key="1">
    <source>
        <dbReference type="EMBL" id="CDW19797.1"/>
    </source>
</evidence>
<name>A0A0K2T2H4_LEPSM</name>
<organism evidence="1">
    <name type="scientific">Lepeophtheirus salmonis</name>
    <name type="common">Salmon louse</name>
    <name type="synonym">Caligus salmonis</name>
    <dbReference type="NCBI Taxonomy" id="72036"/>
    <lineage>
        <taxon>Eukaryota</taxon>
        <taxon>Metazoa</taxon>
        <taxon>Ecdysozoa</taxon>
        <taxon>Arthropoda</taxon>
        <taxon>Crustacea</taxon>
        <taxon>Multicrustacea</taxon>
        <taxon>Hexanauplia</taxon>
        <taxon>Copepoda</taxon>
        <taxon>Siphonostomatoida</taxon>
        <taxon>Caligidae</taxon>
        <taxon>Lepeophtheirus</taxon>
    </lineage>
</organism>
<dbReference type="EMBL" id="HACA01002436">
    <property type="protein sequence ID" value="CDW19797.1"/>
    <property type="molecule type" value="Transcribed_RNA"/>
</dbReference>
<protein>
    <submittedName>
        <fullName evidence="1">Uncharacterized protein</fullName>
    </submittedName>
</protein>
<sequence>AINTDICPSDSELHHLAYNIYIFVCSCPIGNTNINDIKKSLQ</sequence>
<feature type="non-terminal residue" evidence="1">
    <location>
        <position position="1"/>
    </location>
</feature>
<accession>A0A0K2T2H4</accession>
<proteinExistence type="predicted"/>
<dbReference type="AlphaFoldDB" id="A0A0K2T2H4"/>